<keyword evidence="10" id="KW-1185">Reference proteome</keyword>
<evidence type="ECO:0000313" key="9">
    <source>
        <dbReference type="EMBL" id="RZC05758.1"/>
    </source>
</evidence>
<dbReference type="Gramene" id="XM_028379145.1">
    <property type="protein sequence ID" value="XP_028234946.1"/>
    <property type="gene ID" value="LOC114414753"/>
</dbReference>
<evidence type="ECO:0000256" key="6">
    <source>
        <dbReference type="SAM" id="MobiDB-lite"/>
    </source>
</evidence>
<dbReference type="InterPro" id="IPR033712">
    <property type="entry name" value="Pumilio_RNA-bd"/>
</dbReference>
<keyword evidence="3" id="KW-0694">RNA-binding</keyword>
<feature type="repeat" description="Pumilio" evidence="5">
    <location>
        <begin position="217"/>
        <end position="253"/>
    </location>
</feature>
<dbReference type="InterPro" id="IPR001313">
    <property type="entry name" value="Pumilio_RNA-bd_rpt"/>
</dbReference>
<dbReference type="CDD" id="cd07920">
    <property type="entry name" value="Pumilio"/>
    <property type="match status" value="1"/>
</dbReference>
<dbReference type="SMR" id="A0A0B2SEH9"/>
<dbReference type="GO" id="GO:0003729">
    <property type="term" value="F:mRNA binding"/>
    <property type="evidence" value="ECO:0007669"/>
    <property type="project" value="TreeGrafter"/>
</dbReference>
<dbReference type="PROSITE" id="PS50303">
    <property type="entry name" value="PUM_HD"/>
    <property type="match status" value="1"/>
</dbReference>
<dbReference type="AlphaFoldDB" id="A0A0B2SEH9"/>
<accession>A0A0B2SEH9</accession>
<feature type="repeat" description="Pumilio" evidence="5">
    <location>
        <begin position="401"/>
        <end position="437"/>
    </location>
</feature>
<dbReference type="SUPFAM" id="SSF48371">
    <property type="entry name" value="ARM repeat"/>
    <property type="match status" value="1"/>
</dbReference>
<evidence type="ECO:0000313" key="10">
    <source>
        <dbReference type="Proteomes" id="UP000289340"/>
    </source>
</evidence>
<keyword evidence="1" id="KW-0677">Repeat</keyword>
<evidence type="ECO:0000256" key="5">
    <source>
        <dbReference type="PROSITE-ProRule" id="PRU00317"/>
    </source>
</evidence>
<dbReference type="Pfam" id="PF00806">
    <property type="entry name" value="PUF"/>
    <property type="match status" value="7"/>
</dbReference>
<dbReference type="GO" id="GO:0005737">
    <property type="term" value="C:cytoplasm"/>
    <property type="evidence" value="ECO:0007669"/>
    <property type="project" value="TreeGrafter"/>
</dbReference>
<evidence type="ECO:0000256" key="4">
    <source>
        <dbReference type="ARBA" id="ARBA00058490"/>
    </source>
</evidence>
<dbReference type="InterPro" id="IPR033133">
    <property type="entry name" value="PUM-HD"/>
</dbReference>
<dbReference type="InterPro" id="IPR011989">
    <property type="entry name" value="ARM-like"/>
</dbReference>
<dbReference type="PANTHER" id="PTHR12537:SF63">
    <property type="entry name" value="PUMILIO HOMOLOG 15"/>
    <property type="match status" value="1"/>
</dbReference>
<evidence type="ECO:0000256" key="1">
    <source>
        <dbReference type="ARBA" id="ARBA00022737"/>
    </source>
</evidence>
<dbReference type="InterPro" id="IPR016024">
    <property type="entry name" value="ARM-type_fold"/>
</dbReference>
<feature type="region of interest" description="Disordered" evidence="6">
    <location>
        <begin position="1"/>
        <end position="25"/>
    </location>
</feature>
<sequence>MSSQRSSSSVFDNDQSPTLLTSSQQPLAMPRFLSQTQNPGQTLEDVFSRLSVSASPFNYPPSDFSAGSSYGVKTPSKILPCNGWGHGVTTLQSSNLWHPAFTSNNYSYYDDGFVDSKPLVRQREKTPTFGGGAFPVFPLSNGMQQKTPDDAGFLYGFLGGNNGSNNLGFSGNERRLRWFNDLRGRVLLLATDQHECRTLQETMRKLTREEFYIIFLELINHVTDLMVDPFGNYVVQRMVEICTEEQLSQIVLSLAQCNFQLVRICLSAHGIRGVEKLLERVTTQEQRDLVLSALCPGAAILAKDVNGHRVLLHCLKQFSGEDNENLLNVVANKCFEIATDKTGCVVLQQCINHAQGETKQKLLDAIILHVSLLAEDCYGNYVVQHLLSLKVPGVAESLLIQLKGRFFYLACNKYGSNVVERFLQDSGEKHSTSIVLELLHNPNVAMLLVDPYGNYVIKSALSASKGHVRNRLERLIKLNSLIMRSNLYGKKLLAWFEKGKI</sequence>
<dbReference type="Proteomes" id="UP000289340">
    <property type="component" value="Chromosome 6"/>
</dbReference>
<reference evidence="9 10" key="2">
    <citation type="submission" date="2018-09" db="EMBL/GenBank/DDBJ databases">
        <title>A high-quality reference genome of wild soybean provides a powerful tool to mine soybean genomes.</title>
        <authorList>
            <person name="Xie M."/>
            <person name="Chung C.Y.L."/>
            <person name="Li M.-W."/>
            <person name="Wong F.-L."/>
            <person name="Chan T.-F."/>
            <person name="Lam H.-M."/>
        </authorList>
    </citation>
    <scope>NUCLEOTIDE SEQUENCE [LARGE SCALE GENOMIC DNA]</scope>
    <source>
        <strain evidence="10">cv. W05</strain>
        <tissue evidence="9">Hypocotyl of etiolated seedlings</tissue>
    </source>
</reference>
<feature type="domain" description="PUM-HD" evidence="7">
    <location>
        <begin position="159"/>
        <end position="500"/>
    </location>
</feature>
<evidence type="ECO:0000259" key="7">
    <source>
        <dbReference type="PROSITE" id="PS50303"/>
    </source>
</evidence>
<reference evidence="8" key="1">
    <citation type="submission" date="2014-07" db="EMBL/GenBank/DDBJ databases">
        <title>Identification of a novel salt tolerance gene in wild soybean by whole-genome sequencing.</title>
        <authorList>
            <person name="Lam H.-M."/>
            <person name="Qi X."/>
            <person name="Li M.-W."/>
            <person name="Liu X."/>
            <person name="Xie M."/>
            <person name="Ni M."/>
            <person name="Xu X."/>
        </authorList>
    </citation>
    <scope>NUCLEOTIDE SEQUENCE [LARGE SCALE GENOMIC DNA]</scope>
    <source>
        <tissue evidence="8">Root</tissue>
    </source>
</reference>
<dbReference type="Proteomes" id="UP000053555">
    <property type="component" value="Unassembled WGS sequence"/>
</dbReference>
<organism evidence="8">
    <name type="scientific">Glycine soja</name>
    <name type="common">Wild soybean</name>
    <dbReference type="NCBI Taxonomy" id="3848"/>
    <lineage>
        <taxon>Eukaryota</taxon>
        <taxon>Viridiplantae</taxon>
        <taxon>Streptophyta</taxon>
        <taxon>Embryophyta</taxon>
        <taxon>Tracheophyta</taxon>
        <taxon>Spermatophyta</taxon>
        <taxon>Magnoliopsida</taxon>
        <taxon>eudicotyledons</taxon>
        <taxon>Gunneridae</taxon>
        <taxon>Pentapetalae</taxon>
        <taxon>rosids</taxon>
        <taxon>fabids</taxon>
        <taxon>Fabales</taxon>
        <taxon>Fabaceae</taxon>
        <taxon>Papilionoideae</taxon>
        <taxon>50 kb inversion clade</taxon>
        <taxon>NPAAA clade</taxon>
        <taxon>indigoferoid/millettioid clade</taxon>
        <taxon>Phaseoleae</taxon>
        <taxon>Glycine</taxon>
        <taxon>Glycine subgen. Soja</taxon>
    </lineage>
</organism>
<feature type="repeat" description="Pumilio" evidence="5">
    <location>
        <begin position="365"/>
        <end position="400"/>
    </location>
</feature>
<keyword evidence="2" id="KW-0810">Translation regulation</keyword>
<feature type="repeat" description="Pumilio" evidence="5">
    <location>
        <begin position="328"/>
        <end position="364"/>
    </location>
</feature>
<gene>
    <name evidence="9" type="ORF">D0Y65_013723</name>
    <name evidence="8" type="ORF">glysoja_031394</name>
</gene>
<evidence type="ECO:0000256" key="3">
    <source>
        <dbReference type="ARBA" id="ARBA00022884"/>
    </source>
</evidence>
<dbReference type="PANTHER" id="PTHR12537">
    <property type="entry name" value="RNA BINDING PROTEIN PUMILIO-RELATED"/>
    <property type="match status" value="1"/>
</dbReference>
<dbReference type="Gene3D" id="1.25.10.10">
    <property type="entry name" value="Leucine-rich Repeat Variant"/>
    <property type="match status" value="1"/>
</dbReference>
<dbReference type="EMBL" id="KN642643">
    <property type="protein sequence ID" value="KHN45166.1"/>
    <property type="molecule type" value="Genomic_DNA"/>
</dbReference>
<dbReference type="SMART" id="SM00025">
    <property type="entry name" value="Pumilio"/>
    <property type="match status" value="7"/>
</dbReference>
<dbReference type="FunFam" id="1.25.10.10:FF:000237">
    <property type="entry name" value="Pumilio homolog 9"/>
    <property type="match status" value="1"/>
</dbReference>
<dbReference type="PROSITE" id="PS50302">
    <property type="entry name" value="PUM"/>
    <property type="match status" value="5"/>
</dbReference>
<protein>
    <submittedName>
        <fullName evidence="8 9">Putative pumilio-like 7, chloroplastic</fullName>
    </submittedName>
</protein>
<comment type="function">
    <text evidence="4">Sequence-specific RNA-binding protein that regulates translation and mRNA stability by binding the 3'-UTR of target mRNAs.</text>
</comment>
<feature type="repeat" description="Pumilio" evidence="5">
    <location>
        <begin position="438"/>
        <end position="477"/>
    </location>
</feature>
<evidence type="ECO:0000313" key="8">
    <source>
        <dbReference type="EMBL" id="KHN45166.1"/>
    </source>
</evidence>
<dbReference type="EMBL" id="QZWG01000006">
    <property type="protein sequence ID" value="RZC05758.1"/>
    <property type="molecule type" value="Genomic_DNA"/>
</dbReference>
<evidence type="ECO:0000256" key="2">
    <source>
        <dbReference type="ARBA" id="ARBA00022845"/>
    </source>
</evidence>
<name>A0A0B2SEH9_GLYSO</name>
<dbReference type="GO" id="GO:0006417">
    <property type="term" value="P:regulation of translation"/>
    <property type="evidence" value="ECO:0007669"/>
    <property type="project" value="UniProtKB-KW"/>
</dbReference>
<proteinExistence type="predicted"/>